<reference evidence="1" key="1">
    <citation type="journal article" date="2022" name="bioRxiv">
        <title>Sequencing and chromosome-scale assembly of the giantPleurodeles waltlgenome.</title>
        <authorList>
            <person name="Brown T."/>
            <person name="Elewa A."/>
            <person name="Iarovenko S."/>
            <person name="Subramanian E."/>
            <person name="Araus A.J."/>
            <person name="Petzold A."/>
            <person name="Susuki M."/>
            <person name="Suzuki K.-i.T."/>
            <person name="Hayashi T."/>
            <person name="Toyoda A."/>
            <person name="Oliveira C."/>
            <person name="Osipova E."/>
            <person name="Leigh N.D."/>
            <person name="Simon A."/>
            <person name="Yun M.H."/>
        </authorList>
    </citation>
    <scope>NUCLEOTIDE SEQUENCE</scope>
    <source>
        <strain evidence="1">20211129_DDA</strain>
        <tissue evidence="1">Liver</tissue>
    </source>
</reference>
<proteinExistence type="predicted"/>
<comment type="caution">
    <text evidence="1">The sequence shown here is derived from an EMBL/GenBank/DDBJ whole genome shotgun (WGS) entry which is preliminary data.</text>
</comment>
<evidence type="ECO:0000313" key="1">
    <source>
        <dbReference type="EMBL" id="KAJ1214312.1"/>
    </source>
</evidence>
<dbReference type="EMBL" id="JANPWB010000001">
    <property type="protein sequence ID" value="KAJ1214312.1"/>
    <property type="molecule type" value="Genomic_DNA"/>
</dbReference>
<gene>
    <name evidence="1" type="ORF">NDU88_001931</name>
</gene>
<dbReference type="Proteomes" id="UP001066276">
    <property type="component" value="Chromosome 1_1"/>
</dbReference>
<protein>
    <submittedName>
        <fullName evidence="1">Uncharacterized protein</fullName>
    </submittedName>
</protein>
<name>A0AAV7WJU1_PLEWA</name>
<organism evidence="1 2">
    <name type="scientific">Pleurodeles waltl</name>
    <name type="common">Iberian ribbed newt</name>
    <dbReference type="NCBI Taxonomy" id="8319"/>
    <lineage>
        <taxon>Eukaryota</taxon>
        <taxon>Metazoa</taxon>
        <taxon>Chordata</taxon>
        <taxon>Craniata</taxon>
        <taxon>Vertebrata</taxon>
        <taxon>Euteleostomi</taxon>
        <taxon>Amphibia</taxon>
        <taxon>Batrachia</taxon>
        <taxon>Caudata</taxon>
        <taxon>Salamandroidea</taxon>
        <taxon>Salamandridae</taxon>
        <taxon>Pleurodelinae</taxon>
        <taxon>Pleurodeles</taxon>
    </lineage>
</organism>
<evidence type="ECO:0000313" key="2">
    <source>
        <dbReference type="Proteomes" id="UP001066276"/>
    </source>
</evidence>
<sequence length="125" mass="14236">MFIRLRRTPSYDALKTLPGRHPRFSGTRSAGQCALTLIVYDYQYSDRQFQFLISDPKELSPKIGDDASMRLYSPSSSSLSLTHAVLRCFKNTAWAPSAVFRDAVGRVGLITYERRTYVSTLHVKR</sequence>
<dbReference type="AlphaFoldDB" id="A0AAV7WJU1"/>
<keyword evidence="2" id="KW-1185">Reference proteome</keyword>
<accession>A0AAV7WJU1</accession>